<sequence length="416" mass="45261">MSNGDEEAETVDSLTERLEAVGEALEAAETEADLDEIEADLDAIESELDESELPVPDDEESPADELESQIEDYRNNLEAQRGPYAEDVTDDIEAAKPTIEDGEWTEQGEGEVVEAVAAFAETVGEILESPIDDAVTGLDSALDALSDSALAVTNADLDPDEDSETLESLVEAVDTLDADLDEAQEWSDLTVRETLRAEGYYDVLGHIKDYPPEWAALKEHEKRGNTEMVLLAYDLLDSDFMEEHCLDTLARMGPVAATDEAIDEMLQLAGKRDKTAIKILGKMGATEAVETLVEYVDADSDPTLQKVTFRALGEIGDEEAIQPLANKLLMDNDNVRPQAARALGLLGDTRAIKPLSETLKADEDSNVRAQAAWALRQIGTKRALEAVVDHGSDETFIVQTEIDKARRALDATVPNA</sequence>
<protein>
    <submittedName>
        <fullName evidence="2">HEAT repeat domain-containing protein</fullName>
    </submittedName>
</protein>
<keyword evidence="3" id="KW-1185">Reference proteome</keyword>
<reference evidence="2 3" key="1">
    <citation type="journal article" date="2019" name="Int. J. Syst. Evol. Microbiol.">
        <title>The Global Catalogue of Microorganisms (GCM) 10K type strain sequencing project: providing services to taxonomists for standard genome sequencing and annotation.</title>
        <authorList>
            <consortium name="The Broad Institute Genomics Platform"/>
            <consortium name="The Broad Institute Genome Sequencing Center for Infectious Disease"/>
            <person name="Wu L."/>
            <person name="Ma J."/>
        </authorList>
    </citation>
    <scope>NUCLEOTIDE SEQUENCE [LARGE SCALE GENOMIC DNA]</scope>
    <source>
        <strain evidence="2 3">CGMCC 1.10593</strain>
    </source>
</reference>
<dbReference type="InterPro" id="IPR011989">
    <property type="entry name" value="ARM-like"/>
</dbReference>
<dbReference type="SUPFAM" id="SSF48371">
    <property type="entry name" value="ARM repeat"/>
    <property type="match status" value="1"/>
</dbReference>
<dbReference type="RefSeq" id="WP_256394374.1">
    <property type="nucleotide sequence ID" value="NZ_JANHDJ010000001.1"/>
</dbReference>
<accession>A0ABD6D318</accession>
<feature type="region of interest" description="Disordered" evidence="1">
    <location>
        <begin position="45"/>
        <end position="68"/>
    </location>
</feature>
<gene>
    <name evidence="2" type="ORF">ACFSBW_02130</name>
</gene>
<dbReference type="PANTHER" id="PTHR12697:SF5">
    <property type="entry name" value="DEOXYHYPUSINE HYDROXYLASE"/>
    <property type="match status" value="1"/>
</dbReference>
<dbReference type="InterPro" id="IPR004155">
    <property type="entry name" value="PBS_lyase_HEAT"/>
</dbReference>
<dbReference type="PANTHER" id="PTHR12697">
    <property type="entry name" value="PBS LYASE HEAT-LIKE PROTEIN"/>
    <property type="match status" value="1"/>
</dbReference>
<dbReference type="Pfam" id="PF13646">
    <property type="entry name" value="HEAT_2"/>
    <property type="match status" value="1"/>
</dbReference>
<evidence type="ECO:0000313" key="2">
    <source>
        <dbReference type="EMBL" id="MFD1640674.1"/>
    </source>
</evidence>
<dbReference type="AlphaFoldDB" id="A0ABD6D318"/>
<comment type="caution">
    <text evidence="2">The sequence shown here is derived from an EMBL/GenBank/DDBJ whole genome shotgun (WGS) entry which is preliminary data.</text>
</comment>
<dbReference type="Proteomes" id="UP001597052">
    <property type="component" value="Unassembled WGS sequence"/>
</dbReference>
<name>A0ABD6D318_9EURY</name>
<evidence type="ECO:0000256" key="1">
    <source>
        <dbReference type="SAM" id="MobiDB-lite"/>
    </source>
</evidence>
<dbReference type="Pfam" id="PF03130">
    <property type="entry name" value="HEAT_PBS"/>
    <property type="match status" value="1"/>
</dbReference>
<dbReference type="InterPro" id="IPR016024">
    <property type="entry name" value="ARM-type_fold"/>
</dbReference>
<evidence type="ECO:0000313" key="3">
    <source>
        <dbReference type="Proteomes" id="UP001597052"/>
    </source>
</evidence>
<proteinExistence type="predicted"/>
<dbReference type="EMBL" id="JBHUDM010000001">
    <property type="protein sequence ID" value="MFD1640674.1"/>
    <property type="molecule type" value="Genomic_DNA"/>
</dbReference>
<dbReference type="SMART" id="SM00567">
    <property type="entry name" value="EZ_HEAT"/>
    <property type="match status" value="4"/>
</dbReference>
<dbReference type="Gene3D" id="1.25.10.10">
    <property type="entry name" value="Leucine-rich Repeat Variant"/>
    <property type="match status" value="1"/>
</dbReference>
<organism evidence="2 3">
    <name type="scientific">Halohasta litorea</name>
    <dbReference type="NCBI Taxonomy" id="869891"/>
    <lineage>
        <taxon>Archaea</taxon>
        <taxon>Methanobacteriati</taxon>
        <taxon>Methanobacteriota</taxon>
        <taxon>Stenosarchaea group</taxon>
        <taxon>Halobacteria</taxon>
        <taxon>Halobacteriales</taxon>
        <taxon>Haloferacaceae</taxon>
        <taxon>Halohasta</taxon>
    </lineage>
</organism>